<dbReference type="InterPro" id="IPR024719">
    <property type="entry name" value="HpaB/PvcC/4-BUDH_C"/>
</dbReference>
<evidence type="ECO:0000313" key="7">
    <source>
        <dbReference type="Proteomes" id="UP000515847"/>
    </source>
</evidence>
<feature type="domain" description="HpaB/PvcC/4-BUDH C-terminal" evidence="4">
    <location>
        <begin position="282"/>
        <end position="474"/>
    </location>
</feature>
<dbReference type="GO" id="GO:0016627">
    <property type="term" value="F:oxidoreductase activity, acting on the CH-CH group of donors"/>
    <property type="evidence" value="ECO:0007669"/>
    <property type="project" value="InterPro"/>
</dbReference>
<keyword evidence="3" id="KW-0560">Oxidoreductase</keyword>
<proteinExistence type="predicted"/>
<evidence type="ECO:0000256" key="1">
    <source>
        <dbReference type="ARBA" id="ARBA00022630"/>
    </source>
</evidence>
<evidence type="ECO:0000256" key="2">
    <source>
        <dbReference type="ARBA" id="ARBA00022827"/>
    </source>
</evidence>
<accession>A0A7G6E798</accession>
<reference evidence="6 7" key="1">
    <citation type="journal article" date="2019" name="Front. Microbiol.">
        <title>Thermoanaerosceptrum fracticalcis gen. nov. sp. nov., a Novel Fumarate-Fermenting Microorganism From a Deep Fractured Carbonate Aquifer of the US Great Basin.</title>
        <authorList>
            <person name="Hamilton-Brehm S.D."/>
            <person name="Stewart L.E."/>
            <person name="Zavarin M."/>
            <person name="Caldwell M."/>
            <person name="Lawson P.A."/>
            <person name="Onstott T.C."/>
            <person name="Grzymski J."/>
            <person name="Neveux I."/>
            <person name="Lollar B.S."/>
            <person name="Russell C.E."/>
            <person name="Moser D.P."/>
        </authorList>
    </citation>
    <scope>NUCLEOTIDE SEQUENCE [LARGE SCALE GENOMIC DNA]</scope>
    <source>
        <strain evidence="6 7">DRI-13</strain>
    </source>
</reference>
<dbReference type="InterPro" id="IPR004925">
    <property type="entry name" value="HpaB/PvcC/4-BUDH"/>
</dbReference>
<dbReference type="RefSeq" id="WP_034423538.1">
    <property type="nucleotide sequence ID" value="NZ_CP045798.1"/>
</dbReference>
<name>A0A7G6E798_THEFR</name>
<dbReference type="InterPro" id="IPR036250">
    <property type="entry name" value="AcylCo_DH-like_C"/>
</dbReference>
<evidence type="ECO:0000313" key="6">
    <source>
        <dbReference type="EMBL" id="QNB47952.1"/>
    </source>
</evidence>
<dbReference type="OrthoDB" id="9785230at2"/>
<dbReference type="AlphaFoldDB" id="A0A7G6E798"/>
<organism evidence="6 7">
    <name type="scientific">Thermanaerosceptrum fracticalcis</name>
    <dbReference type="NCBI Taxonomy" id="1712410"/>
    <lineage>
        <taxon>Bacteria</taxon>
        <taxon>Bacillati</taxon>
        <taxon>Bacillota</taxon>
        <taxon>Clostridia</taxon>
        <taxon>Eubacteriales</taxon>
        <taxon>Peptococcaceae</taxon>
        <taxon>Thermanaerosceptrum</taxon>
    </lineage>
</organism>
<dbReference type="PANTHER" id="PTHR36117:SF3">
    <property type="entry name" value="4-HYDROXYPHENYLACETATE 3-MONOOXYGENASE-RELATED"/>
    <property type="match status" value="1"/>
</dbReference>
<dbReference type="Gene3D" id="1.20.140.10">
    <property type="entry name" value="Butyryl-CoA Dehydrogenase, subunit A, domain 3"/>
    <property type="match status" value="1"/>
</dbReference>
<dbReference type="Proteomes" id="UP000515847">
    <property type="component" value="Chromosome"/>
</dbReference>
<dbReference type="InterPro" id="IPR046373">
    <property type="entry name" value="Acyl-CoA_Oxase/DH_mid-dom_sf"/>
</dbReference>
<sequence>MTLKTGEQYKESLRKMRPNIYKFGELIEDVTSHPATRLHVESVAHSYDMAFDEKKAPIYTTTSFLTGKKAHRWNTLMTSVEDLVGNSEMKRDQYRWSGTCQGATCAGWTILTALWDATYKCDKENGTNYHERLKNYMLHVEENALALSGAITDAKGNRALKPSQQPNPDHYLRIKERRSDGVVINGYKIQICGVAACNEIVFIPTSGFGAEDADYCVAGAVPRDAQGITIVETRRPSDERDLEEGWDAPKVGNITQAFIIFEDVFVPNERIFLAGEFKYTGKIIGDFAAIYRAAIGACVAGQGDVMIGAAINMARANGLSQKVFQDKLNEMAINNEITYGLGLGAMLKGKKTESGTFIPNPLLAHTNKTQVARLPYQTKVMCQDISGGIAETGCMPPYVDFRHPEYGKKLLESLAAGTDGETRARAARLVEWLTVGGGIPGCMHGGGSPDGAKLVVKAMTPWEEFAKEAKRIAGITAELAEPAAPKK</sequence>
<keyword evidence="7" id="KW-1185">Reference proteome</keyword>
<keyword evidence="2" id="KW-0274">FAD</keyword>
<dbReference type="SUPFAM" id="SSF47203">
    <property type="entry name" value="Acyl-CoA dehydrogenase C-terminal domain-like"/>
    <property type="match status" value="1"/>
</dbReference>
<evidence type="ECO:0000256" key="3">
    <source>
        <dbReference type="ARBA" id="ARBA00023002"/>
    </source>
</evidence>
<dbReference type="Gene3D" id="2.40.110.10">
    <property type="entry name" value="Butyryl-CoA Dehydrogenase, subunit A, domain 2"/>
    <property type="match status" value="1"/>
</dbReference>
<gene>
    <name evidence="6" type="ORF">BR63_17815</name>
</gene>
<dbReference type="InterPro" id="IPR009100">
    <property type="entry name" value="AcylCoA_DH/oxidase_NM_dom_sf"/>
</dbReference>
<dbReference type="SUPFAM" id="SSF56645">
    <property type="entry name" value="Acyl-CoA dehydrogenase NM domain-like"/>
    <property type="match status" value="1"/>
</dbReference>
<protein>
    <submittedName>
        <fullName evidence="6">4-hydroxyphenylacetate 3-hydroxylase</fullName>
    </submittedName>
</protein>
<evidence type="ECO:0000259" key="5">
    <source>
        <dbReference type="Pfam" id="PF11794"/>
    </source>
</evidence>
<dbReference type="InterPro" id="IPR024674">
    <property type="entry name" value="HpaB/PvcC/4-BUDH_N"/>
</dbReference>
<evidence type="ECO:0000259" key="4">
    <source>
        <dbReference type="Pfam" id="PF03241"/>
    </source>
</evidence>
<dbReference type="EMBL" id="CP045798">
    <property type="protein sequence ID" value="QNB47952.1"/>
    <property type="molecule type" value="Genomic_DNA"/>
</dbReference>
<keyword evidence="1" id="KW-0285">Flavoprotein</keyword>
<dbReference type="KEGG" id="tfr:BR63_17815"/>
<feature type="domain" description="HpaB/PvcC/4-BUDH N-terminal" evidence="5">
    <location>
        <begin position="5"/>
        <end position="273"/>
    </location>
</feature>
<dbReference type="Pfam" id="PF03241">
    <property type="entry name" value="HpaB"/>
    <property type="match status" value="1"/>
</dbReference>
<dbReference type="PANTHER" id="PTHR36117">
    <property type="entry name" value="4-HYDROXYPHENYLACETATE 3-MONOOXYGENASE-RELATED"/>
    <property type="match status" value="1"/>
</dbReference>
<dbReference type="Pfam" id="PF11794">
    <property type="entry name" value="HpaB_N"/>
    <property type="match status" value="1"/>
</dbReference>
<dbReference type="Gene3D" id="1.10.3140.10">
    <property type="entry name" value="4-hydroxybutyryl-coa dehydratase, domain 1"/>
    <property type="match status" value="1"/>
</dbReference>